<dbReference type="AlphaFoldDB" id="A0A5K7YUE8"/>
<evidence type="ECO:0000256" key="6">
    <source>
        <dbReference type="ARBA" id="ARBA00023002"/>
    </source>
</evidence>
<reference evidence="11 12" key="1">
    <citation type="submission" date="2019-11" db="EMBL/GenBank/DDBJ databases">
        <title>Comparative genomics of hydrocarbon-degrading Desulfosarcina strains.</title>
        <authorList>
            <person name="Watanabe M."/>
            <person name="Kojima H."/>
            <person name="Fukui M."/>
        </authorList>
    </citation>
    <scope>NUCLEOTIDE SEQUENCE [LARGE SCALE GENOMIC DNA]</scope>
    <source>
        <strain evidence="11 12">PP31</strain>
    </source>
</reference>
<dbReference type="GO" id="GO:0071949">
    <property type="term" value="F:FAD binding"/>
    <property type="evidence" value="ECO:0007669"/>
    <property type="project" value="TreeGrafter"/>
</dbReference>
<protein>
    <recommendedName>
        <fullName evidence="9">Methylenetetrahydrofolate reductase</fullName>
    </recommendedName>
</protein>
<dbReference type="GO" id="GO:0106312">
    <property type="term" value="F:methylenetetrahydrofolate reductase (NADH) activity"/>
    <property type="evidence" value="ECO:0007669"/>
    <property type="project" value="UniProtKB-EC"/>
</dbReference>
<evidence type="ECO:0000256" key="4">
    <source>
        <dbReference type="ARBA" id="ARBA00022630"/>
    </source>
</evidence>
<gene>
    <name evidence="11" type="ORF">DSCW_03230</name>
</gene>
<dbReference type="Pfam" id="PF12225">
    <property type="entry name" value="DUF5981"/>
    <property type="match status" value="1"/>
</dbReference>
<dbReference type="Gene3D" id="3.20.20.220">
    <property type="match status" value="1"/>
</dbReference>
<dbReference type="PANTHER" id="PTHR45754:SF3">
    <property type="entry name" value="METHYLENETETRAHYDROFOLATE REDUCTASE (NADPH)"/>
    <property type="match status" value="1"/>
</dbReference>
<keyword evidence="6 9" id="KW-0560">Oxidoreductase</keyword>
<proteinExistence type="inferred from homology"/>
<comment type="cofactor">
    <cofactor evidence="1 9">
        <name>FAD</name>
        <dbReference type="ChEBI" id="CHEBI:57692"/>
    </cofactor>
</comment>
<evidence type="ECO:0000256" key="3">
    <source>
        <dbReference type="ARBA" id="ARBA00006743"/>
    </source>
</evidence>
<evidence type="ECO:0000313" key="11">
    <source>
        <dbReference type="EMBL" id="BBO72906.1"/>
    </source>
</evidence>
<evidence type="ECO:0000256" key="9">
    <source>
        <dbReference type="RuleBase" id="RU003862"/>
    </source>
</evidence>
<dbReference type="SUPFAM" id="SSF51730">
    <property type="entry name" value="FAD-linked oxidoreductase"/>
    <property type="match status" value="1"/>
</dbReference>
<sequence length="502" mass="55262">MTLELVPGRESTGRSVDTVMGIAKDAFADGRVSAVSITDNPGGNPSLSPDAIGYRIFSIGMDVIVHFTCRDMNRVGMESRALQLAMMGMKNILALTGDYSGKGFGGQGAPVFDIDSVNLHIMLNLIGKRINAAGDPDSFFSGGAVSPFKRTEGECVAQYAKMSRKVAAGAQFLITQLGYDARKFQELIGIQRHMGIDVPTLGSVYVLSPHAARIMNQGRVPGAVVTDDLLHSVEKEWKDKQEGRKFAIERAARLGAVLKGLGYRGIHIGGIHRDFATVGKILDRMEQIGDDWQQWLPRFNYPQSNGFYAFRETPPETASKTTLGLAPRPLPVVDRILYPLMKVSHNLFFDFDSFLAPLYKAICSALDGNIAGSLFLRLIEHPIKRMLLGCRQCGDCAIQHVGFLCPEWGCPKHTRNGACGGSRDGMCEVHPDRPCVWFRAHNRLAAKGEIKQMCEGCVPPRMWELDETSSWINFHLGRDHQSSGNEIAGFCRKATCRLLVEE</sequence>
<dbReference type="Pfam" id="PF02219">
    <property type="entry name" value="MTHFR"/>
    <property type="match status" value="1"/>
</dbReference>
<dbReference type="GO" id="GO:0005829">
    <property type="term" value="C:cytosol"/>
    <property type="evidence" value="ECO:0007669"/>
    <property type="project" value="TreeGrafter"/>
</dbReference>
<dbReference type="Proteomes" id="UP000427769">
    <property type="component" value="Chromosome"/>
</dbReference>
<accession>A0A5K7YUE8</accession>
<dbReference type="KEGG" id="dwd:DSCW_03230"/>
<name>A0A5K7YUE8_9BACT</name>
<comment type="pathway">
    <text evidence="7">Amino-acid biosynthesis; L-methionine biosynthesis via de novo pathway.</text>
</comment>
<evidence type="ECO:0000256" key="5">
    <source>
        <dbReference type="ARBA" id="ARBA00022827"/>
    </source>
</evidence>
<keyword evidence="12" id="KW-1185">Reference proteome</keyword>
<evidence type="ECO:0000256" key="2">
    <source>
        <dbReference type="ARBA" id="ARBA00004777"/>
    </source>
</evidence>
<keyword evidence="5 9" id="KW-0274">FAD</keyword>
<evidence type="ECO:0000256" key="7">
    <source>
        <dbReference type="ARBA" id="ARBA00034478"/>
    </source>
</evidence>
<dbReference type="InterPro" id="IPR029041">
    <property type="entry name" value="FAD-linked_oxidoreductase-like"/>
</dbReference>
<dbReference type="PANTHER" id="PTHR45754">
    <property type="entry name" value="METHYLENETETRAHYDROFOLATE REDUCTASE"/>
    <property type="match status" value="1"/>
</dbReference>
<organism evidence="11 12">
    <name type="scientific">Desulfosarcina widdelii</name>
    <dbReference type="NCBI Taxonomy" id="947919"/>
    <lineage>
        <taxon>Bacteria</taxon>
        <taxon>Pseudomonadati</taxon>
        <taxon>Thermodesulfobacteriota</taxon>
        <taxon>Desulfobacteria</taxon>
        <taxon>Desulfobacterales</taxon>
        <taxon>Desulfosarcinaceae</taxon>
        <taxon>Desulfosarcina</taxon>
    </lineage>
</organism>
<evidence type="ECO:0000256" key="1">
    <source>
        <dbReference type="ARBA" id="ARBA00001974"/>
    </source>
</evidence>
<dbReference type="GO" id="GO:0035999">
    <property type="term" value="P:tetrahydrofolate interconversion"/>
    <property type="evidence" value="ECO:0007669"/>
    <property type="project" value="UniProtKB-UniPathway"/>
</dbReference>
<comment type="similarity">
    <text evidence="3 9">Belongs to the methylenetetrahydrofolate reductase family.</text>
</comment>
<evidence type="ECO:0000259" key="10">
    <source>
        <dbReference type="Pfam" id="PF12225"/>
    </source>
</evidence>
<keyword evidence="4 9" id="KW-0285">Flavoprotein</keyword>
<dbReference type="EMBL" id="AP021875">
    <property type="protein sequence ID" value="BBO72906.1"/>
    <property type="molecule type" value="Genomic_DNA"/>
</dbReference>
<dbReference type="UniPathway" id="UPA00193"/>
<evidence type="ECO:0000256" key="8">
    <source>
        <dbReference type="ARBA" id="ARBA00048628"/>
    </source>
</evidence>
<evidence type="ECO:0000313" key="12">
    <source>
        <dbReference type="Proteomes" id="UP000427769"/>
    </source>
</evidence>
<dbReference type="InterPro" id="IPR003171">
    <property type="entry name" value="Mehydrof_redctse-like"/>
</dbReference>
<dbReference type="InterPro" id="IPR022026">
    <property type="entry name" value="DUF5981"/>
</dbReference>
<dbReference type="GO" id="GO:0009086">
    <property type="term" value="P:methionine biosynthetic process"/>
    <property type="evidence" value="ECO:0007669"/>
    <property type="project" value="TreeGrafter"/>
</dbReference>
<dbReference type="CDD" id="cd00537">
    <property type="entry name" value="MTHFR"/>
    <property type="match status" value="1"/>
</dbReference>
<comment type="catalytic activity">
    <reaction evidence="8">
        <text>(6S)-5-methyl-5,6,7,8-tetrahydrofolate + NAD(+) = (6R)-5,10-methylene-5,6,7,8-tetrahydrofolate + NADH + H(+)</text>
        <dbReference type="Rhea" id="RHEA:19821"/>
        <dbReference type="ChEBI" id="CHEBI:15378"/>
        <dbReference type="ChEBI" id="CHEBI:15636"/>
        <dbReference type="ChEBI" id="CHEBI:18608"/>
        <dbReference type="ChEBI" id="CHEBI:57540"/>
        <dbReference type="ChEBI" id="CHEBI:57945"/>
        <dbReference type="EC" id="1.5.1.54"/>
    </reaction>
    <physiologicalReaction direction="right-to-left" evidence="8">
        <dbReference type="Rhea" id="RHEA:19823"/>
    </physiologicalReaction>
</comment>
<comment type="pathway">
    <text evidence="2 9">One-carbon metabolism; tetrahydrofolate interconversion.</text>
</comment>
<feature type="domain" description="Methylene-tetrahydrofolate reductase C-terminal-like" evidence="10">
    <location>
        <begin position="380"/>
        <end position="463"/>
    </location>
</feature>